<name>A0AAQ1SU32_9PSED</name>
<keyword evidence="2" id="KW-1185">Reference proteome</keyword>
<sequence>MSEIAIRNRSCTAREWGQDWGILRFFQAKNAALEPSPNVFWRP</sequence>
<comment type="caution">
    <text evidence="1">The sequence shown here is derived from an EMBL/GenBank/DDBJ whole genome shotgun (WGS) entry which is preliminary data.</text>
</comment>
<dbReference type="EMBL" id="OPYN01000150">
    <property type="protein sequence ID" value="SPO61665.1"/>
    <property type="molecule type" value="Genomic_DNA"/>
</dbReference>
<organism evidence="1 2">
    <name type="scientific">Pseudomonas inefficax</name>
    <dbReference type="NCBI Taxonomy" id="2078786"/>
    <lineage>
        <taxon>Bacteria</taxon>
        <taxon>Pseudomonadati</taxon>
        <taxon>Pseudomonadota</taxon>
        <taxon>Gammaproteobacteria</taxon>
        <taxon>Pseudomonadales</taxon>
        <taxon>Pseudomonadaceae</taxon>
        <taxon>Pseudomonas</taxon>
    </lineage>
</organism>
<proteinExistence type="predicted"/>
<dbReference type="Proteomes" id="UP000294335">
    <property type="component" value="Unassembled WGS sequence"/>
</dbReference>
<protein>
    <submittedName>
        <fullName evidence="1">Uncharacterized protein</fullName>
    </submittedName>
</protein>
<evidence type="ECO:0000313" key="1">
    <source>
        <dbReference type="EMBL" id="SPO61665.1"/>
    </source>
</evidence>
<dbReference type="AlphaFoldDB" id="A0AAQ1SU32"/>
<gene>
    <name evidence="1" type="ORF">JV551A3_V1_1500142</name>
</gene>
<reference evidence="1 2" key="1">
    <citation type="submission" date="2018-02" db="EMBL/GenBank/DDBJ databases">
        <authorList>
            <person name="Dubost A."/>
        </authorList>
    </citation>
    <scope>NUCLEOTIDE SEQUENCE [LARGE SCALE GENOMIC DNA]</scope>
    <source>
        <strain evidence="2">JV551A3</strain>
    </source>
</reference>
<accession>A0AAQ1SU32</accession>
<evidence type="ECO:0000313" key="2">
    <source>
        <dbReference type="Proteomes" id="UP000294335"/>
    </source>
</evidence>